<feature type="region of interest" description="Disordered" evidence="1">
    <location>
        <begin position="224"/>
        <end position="352"/>
    </location>
</feature>
<evidence type="ECO:0000313" key="2">
    <source>
        <dbReference type="EMBL" id="RRO86563.1"/>
    </source>
</evidence>
<reference evidence="2 3" key="1">
    <citation type="submission" date="2018-01" db="EMBL/GenBank/DDBJ databases">
        <title>Twenty Corynebacterium bovis Genomes.</title>
        <authorList>
            <person name="Gulvik C.A."/>
        </authorList>
    </citation>
    <scope>NUCLEOTIDE SEQUENCE [LARGE SCALE GENOMIC DNA]</scope>
    <source>
        <strain evidence="2 3">F6900</strain>
    </source>
</reference>
<dbReference type="AlphaFoldDB" id="A0A3R8QMJ9"/>
<name>A0A3R8QMJ9_9CORY</name>
<evidence type="ECO:0000256" key="1">
    <source>
        <dbReference type="SAM" id="MobiDB-lite"/>
    </source>
</evidence>
<feature type="compositionally biased region" description="Basic and acidic residues" evidence="1">
    <location>
        <begin position="248"/>
        <end position="268"/>
    </location>
</feature>
<dbReference type="InterPro" id="IPR002758">
    <property type="entry name" value="Cation_antiport_E"/>
</dbReference>
<gene>
    <name evidence="2" type="ORF">CXF48_05955</name>
</gene>
<evidence type="ECO:0008006" key="4">
    <source>
        <dbReference type="Google" id="ProtNLM"/>
    </source>
</evidence>
<dbReference type="EMBL" id="PQNK01000008">
    <property type="protein sequence ID" value="RRO86563.1"/>
    <property type="molecule type" value="Genomic_DNA"/>
</dbReference>
<accession>A0A3R8QMJ9</accession>
<proteinExistence type="predicted"/>
<dbReference type="RefSeq" id="WP_125207157.1">
    <property type="nucleotide sequence ID" value="NZ_JBAHVN010000004.1"/>
</dbReference>
<dbReference type="Pfam" id="PF01899">
    <property type="entry name" value="MNHE"/>
    <property type="match status" value="1"/>
</dbReference>
<protein>
    <recommendedName>
        <fullName evidence="4">MnhE protein</fullName>
    </recommendedName>
</protein>
<sequence>MKLLRTVIHCARYVLWLTGQIIVESVAMVYDTFTTGRNIAPVVLYYPLRVTSERDIAALIASITMTPGTLALGVTGPKEVDYDAAAGNRDRHDASAVAGAEFDTHGLTNVQRFLAVHAMYGSEPEELLHDIAVMEAKLAPSVRKRKQQFDVKHLVERGTPGPRGYHGSRGGRARNEDAFDMEKVDSTPHAAAFVAAILAQEASRDPAHAHELADEIRQEIAERNARRARGDDVSPFPSTWPSPGDAARLGEQDGTQDLRADLADRRPPGDTVPDTPPPGHSDAVRTDIRRSIDRARRDGIPLSSVDETQAPRGGSRRTPSGPRPDGRTDRAPDPDPRPDRRPAPDPERNDDR</sequence>
<feature type="compositionally biased region" description="Basic and acidic residues" evidence="1">
    <location>
        <begin position="324"/>
        <end position="352"/>
    </location>
</feature>
<dbReference type="GO" id="GO:0008324">
    <property type="term" value="F:monoatomic cation transmembrane transporter activity"/>
    <property type="evidence" value="ECO:0007669"/>
    <property type="project" value="InterPro"/>
</dbReference>
<feature type="compositionally biased region" description="Basic and acidic residues" evidence="1">
    <location>
        <begin position="282"/>
        <end position="299"/>
    </location>
</feature>
<comment type="caution">
    <text evidence="2">The sequence shown here is derived from an EMBL/GenBank/DDBJ whole genome shotgun (WGS) entry which is preliminary data.</text>
</comment>
<dbReference type="GO" id="GO:0016020">
    <property type="term" value="C:membrane"/>
    <property type="evidence" value="ECO:0007669"/>
    <property type="project" value="InterPro"/>
</dbReference>
<dbReference type="Proteomes" id="UP000276526">
    <property type="component" value="Unassembled WGS sequence"/>
</dbReference>
<evidence type="ECO:0000313" key="3">
    <source>
        <dbReference type="Proteomes" id="UP000276526"/>
    </source>
</evidence>
<organism evidence="2 3">
    <name type="scientific">Corynebacterium bovis</name>
    <dbReference type="NCBI Taxonomy" id="36808"/>
    <lineage>
        <taxon>Bacteria</taxon>
        <taxon>Bacillati</taxon>
        <taxon>Actinomycetota</taxon>
        <taxon>Actinomycetes</taxon>
        <taxon>Mycobacteriales</taxon>
        <taxon>Corynebacteriaceae</taxon>
        <taxon>Corynebacterium</taxon>
    </lineage>
</organism>
<feature type="compositionally biased region" description="Low complexity" evidence="1">
    <location>
        <begin position="311"/>
        <end position="320"/>
    </location>
</feature>